<name>Q6ZEK4_SYNY3</name>
<keyword evidence="2" id="KW-0614">Plasmid</keyword>
<protein>
    <submittedName>
        <fullName evidence="2">Uncharacterized protein</fullName>
    </submittedName>
</protein>
<keyword evidence="1" id="KW-0732">Signal</keyword>
<accession>Q6ZEK4</accession>
<reference evidence="2 3" key="1">
    <citation type="journal article" date="2003" name="DNA Res.">
        <title>Structural analysis of four large plasmids harboring in a unicellular cyanobacterium, Synechocystis sp. PCC 6803.</title>
        <authorList>
            <person name="Kaneko T."/>
            <person name="Nakamura Y."/>
            <person name="Sasamoto S."/>
            <person name="Watanabe A."/>
            <person name="Kohara M."/>
            <person name="Matsumoto M."/>
            <person name="Shimpo S."/>
            <person name="Yamada M."/>
            <person name="Tabata S."/>
        </authorList>
    </citation>
    <scope>NUCLEOTIDE SEQUENCE [LARGE SCALE GENOMIC DNA]</scope>
    <source>
        <strain evidence="3">ATCC 27184 / PCC 6803 / Kazusa</strain>
    </source>
</reference>
<feature type="chain" id="PRO_5004283821" evidence="1">
    <location>
        <begin position="24"/>
        <end position="156"/>
    </location>
</feature>
<geneLocation type="plasmid" evidence="2 3">
    <name>pSYSM</name>
</geneLocation>
<sequence length="156" mass="17560">MKKLLLLLTTILLIPLNATPSNAGAYSEECRNRMRSFQDLIEDKFKTSLYANRNNLTGNPPLEGARDWIDVQLGDLSDPRNHENGNKVMESPVFLKNAAKQIMDSCYPVIGRISFSLAGSDYRRSYSYIPGKGVEEDKCLPEITLGEEPWGFQNCL</sequence>
<dbReference type="EnsemblBacteria" id="BAD01896">
    <property type="protein sequence ID" value="BAD01896"/>
    <property type="gene ID" value="BAD01896"/>
</dbReference>
<dbReference type="AlphaFoldDB" id="Q6ZEK4"/>
<evidence type="ECO:0000256" key="1">
    <source>
        <dbReference type="SAM" id="SignalP"/>
    </source>
</evidence>
<organism evidence="2 3">
    <name type="scientific">Synechocystis sp. (strain ATCC 27184 / PCC 6803 / Kazusa)</name>
    <dbReference type="NCBI Taxonomy" id="1111708"/>
    <lineage>
        <taxon>Bacteria</taxon>
        <taxon>Bacillati</taxon>
        <taxon>Cyanobacteriota</taxon>
        <taxon>Cyanophyceae</taxon>
        <taxon>Synechococcales</taxon>
        <taxon>Merismopediaceae</taxon>
        <taxon>Synechocystis</taxon>
    </lineage>
</organism>
<dbReference type="InParanoid" id="Q6ZEK4"/>
<dbReference type="EMBL" id="AP004310">
    <property type="protein sequence ID" value="BAD01896.1"/>
    <property type="molecule type" value="Genomic_DNA"/>
</dbReference>
<gene>
    <name evidence="2" type="ordered locus">slr5126</name>
</gene>
<keyword evidence="3" id="KW-1185">Reference proteome</keyword>
<feature type="signal peptide" evidence="1">
    <location>
        <begin position="1"/>
        <end position="23"/>
    </location>
</feature>
<proteinExistence type="predicted"/>
<dbReference type="KEGG" id="syn:slr5126"/>
<dbReference type="Proteomes" id="UP000001425">
    <property type="component" value="Plasmid pSYSM"/>
</dbReference>
<evidence type="ECO:0000313" key="3">
    <source>
        <dbReference type="Proteomes" id="UP000001425"/>
    </source>
</evidence>
<evidence type="ECO:0000313" key="2">
    <source>
        <dbReference type="EMBL" id="BAD01896.1"/>
    </source>
</evidence>